<dbReference type="KEGG" id="cmah:C1I91_04485"/>
<dbReference type="RefSeq" id="WP_128211507.1">
    <property type="nucleotide sequence ID" value="NZ_CP025746.1"/>
</dbReference>
<keyword evidence="5 8" id="KW-0812">Transmembrane</keyword>
<gene>
    <name evidence="10" type="ORF">C1I91_04485</name>
</gene>
<keyword evidence="4" id="KW-1003">Cell membrane</keyword>
<dbReference type="PANTHER" id="PTHR30294:SF45">
    <property type="entry name" value="LINEARMYCIN RESISTANCE PERMEASE PROTEIN LNRN"/>
    <property type="match status" value="1"/>
</dbReference>
<sequence>MNEIIVLVKKNLKLIFDSPKSLIQLLVPALIILVFMKLYSVSEGVLRVGIMDNDNTKVSKQVIENVKNMTQVDIVTVKDAADIKEKLSQNDIFVAISIPKDFEEDIIAGSSTGATVYSAKANSLSNNIKGVLDFQTKNLYDLAKASSGDKNKFYSMVSEAKDGAVKLEKTPLKDIGSGLSVTEASIGFMIYYMMVRSITISGLILKEKRENTYSRIFTAPISSIKYTFASILSNMIFLAIQVIVILVCLKYVFNIETGVDIMSMFLLLLMISVVSVAFGMLCVALFNDSQSYGTFSNLIVTATAMFSGCFVPAKLLPETVQKVSFFTPQRWVIDGIQKLQNGNHLSDIRMNFVVLILFTVAFLVVAAYRMRSSQKAMTSVG</sequence>
<evidence type="ECO:0000256" key="3">
    <source>
        <dbReference type="ARBA" id="ARBA00022448"/>
    </source>
</evidence>
<proteinExistence type="inferred from homology"/>
<dbReference type="EMBL" id="CP025746">
    <property type="protein sequence ID" value="QAA30977.1"/>
    <property type="molecule type" value="Genomic_DNA"/>
</dbReference>
<dbReference type="InterPro" id="IPR047817">
    <property type="entry name" value="ABC2_TM_bact-type"/>
</dbReference>
<organism evidence="10 11">
    <name type="scientific">Clostridium manihotivorum</name>
    <dbReference type="NCBI Taxonomy" id="2320868"/>
    <lineage>
        <taxon>Bacteria</taxon>
        <taxon>Bacillati</taxon>
        <taxon>Bacillota</taxon>
        <taxon>Clostridia</taxon>
        <taxon>Eubacteriales</taxon>
        <taxon>Clostridiaceae</taxon>
        <taxon>Clostridium</taxon>
    </lineage>
</organism>
<feature type="transmembrane region" description="Helical" evidence="8">
    <location>
        <begin position="186"/>
        <end position="205"/>
    </location>
</feature>
<name>A0A410DPJ3_9CLOT</name>
<dbReference type="GO" id="GO:0140359">
    <property type="term" value="F:ABC-type transporter activity"/>
    <property type="evidence" value="ECO:0007669"/>
    <property type="project" value="InterPro"/>
</dbReference>
<reference evidence="10 11" key="1">
    <citation type="submission" date="2018-01" db="EMBL/GenBank/DDBJ databases">
        <title>Genome Sequencing and Assembly of Anaerobacter polyendosporus strain CT4.</title>
        <authorList>
            <person name="Tachaapaikoon C."/>
            <person name="Sutheeworapong S."/>
            <person name="Jenjaroenpun P."/>
            <person name="Wongsurawat T."/>
            <person name="Nookeaw I."/>
            <person name="Cheawchanlertfa P."/>
            <person name="Kosugi A."/>
            <person name="Cheevadhanarak S."/>
            <person name="Ratanakhanokchai K."/>
        </authorList>
    </citation>
    <scope>NUCLEOTIDE SEQUENCE [LARGE SCALE GENOMIC DNA]</scope>
    <source>
        <strain evidence="10 11">CT4</strain>
    </source>
</reference>
<dbReference type="Gene3D" id="3.40.1710.10">
    <property type="entry name" value="abc type-2 transporter like domain"/>
    <property type="match status" value="1"/>
</dbReference>
<dbReference type="PROSITE" id="PS51012">
    <property type="entry name" value="ABC_TM2"/>
    <property type="match status" value="1"/>
</dbReference>
<evidence type="ECO:0000256" key="8">
    <source>
        <dbReference type="SAM" id="Phobius"/>
    </source>
</evidence>
<feature type="domain" description="ABC transmembrane type-2" evidence="9">
    <location>
        <begin position="150"/>
        <end position="373"/>
    </location>
</feature>
<feature type="transmembrane region" description="Helical" evidence="8">
    <location>
        <begin position="226"/>
        <end position="253"/>
    </location>
</feature>
<feature type="transmembrane region" description="Helical" evidence="8">
    <location>
        <begin position="348"/>
        <end position="368"/>
    </location>
</feature>
<evidence type="ECO:0000256" key="6">
    <source>
        <dbReference type="ARBA" id="ARBA00022989"/>
    </source>
</evidence>
<feature type="transmembrane region" description="Helical" evidence="8">
    <location>
        <begin position="298"/>
        <end position="316"/>
    </location>
</feature>
<keyword evidence="3" id="KW-0813">Transport</keyword>
<dbReference type="OrthoDB" id="266913at2"/>
<accession>A0A410DPJ3</accession>
<keyword evidence="7 8" id="KW-0472">Membrane</keyword>
<dbReference type="Proteomes" id="UP000286268">
    <property type="component" value="Chromosome"/>
</dbReference>
<evidence type="ECO:0000313" key="11">
    <source>
        <dbReference type="Proteomes" id="UP000286268"/>
    </source>
</evidence>
<dbReference type="InterPro" id="IPR051449">
    <property type="entry name" value="ABC-2_transporter_component"/>
</dbReference>
<dbReference type="PANTHER" id="PTHR30294">
    <property type="entry name" value="MEMBRANE COMPONENT OF ABC TRANSPORTER YHHJ-RELATED"/>
    <property type="match status" value="1"/>
</dbReference>
<evidence type="ECO:0000256" key="7">
    <source>
        <dbReference type="ARBA" id="ARBA00023136"/>
    </source>
</evidence>
<comment type="similarity">
    <text evidence="2">Belongs to the ABC-2 integral membrane protein family.</text>
</comment>
<feature type="transmembrane region" description="Helical" evidence="8">
    <location>
        <begin position="265"/>
        <end position="286"/>
    </location>
</feature>
<evidence type="ECO:0000259" key="9">
    <source>
        <dbReference type="PROSITE" id="PS51012"/>
    </source>
</evidence>
<evidence type="ECO:0000256" key="4">
    <source>
        <dbReference type="ARBA" id="ARBA00022475"/>
    </source>
</evidence>
<dbReference type="InterPro" id="IPR013525">
    <property type="entry name" value="ABC2_TM"/>
</dbReference>
<feature type="transmembrane region" description="Helical" evidence="8">
    <location>
        <begin position="21"/>
        <end position="39"/>
    </location>
</feature>
<comment type="subcellular location">
    <subcellularLocation>
        <location evidence="1">Cell membrane</location>
        <topology evidence="1">Multi-pass membrane protein</topology>
    </subcellularLocation>
</comment>
<dbReference type="Pfam" id="PF12698">
    <property type="entry name" value="ABC2_membrane_3"/>
    <property type="match status" value="1"/>
</dbReference>
<evidence type="ECO:0000256" key="2">
    <source>
        <dbReference type="ARBA" id="ARBA00007783"/>
    </source>
</evidence>
<dbReference type="GO" id="GO:0005886">
    <property type="term" value="C:plasma membrane"/>
    <property type="evidence" value="ECO:0007669"/>
    <property type="project" value="UniProtKB-SubCell"/>
</dbReference>
<protein>
    <recommendedName>
        <fullName evidence="9">ABC transmembrane type-2 domain-containing protein</fullName>
    </recommendedName>
</protein>
<evidence type="ECO:0000313" key="10">
    <source>
        <dbReference type="EMBL" id="QAA30977.1"/>
    </source>
</evidence>
<evidence type="ECO:0000256" key="5">
    <source>
        <dbReference type="ARBA" id="ARBA00022692"/>
    </source>
</evidence>
<dbReference type="AlphaFoldDB" id="A0A410DPJ3"/>
<evidence type="ECO:0000256" key="1">
    <source>
        <dbReference type="ARBA" id="ARBA00004651"/>
    </source>
</evidence>
<keyword evidence="11" id="KW-1185">Reference proteome</keyword>
<keyword evidence="6 8" id="KW-1133">Transmembrane helix</keyword>